<evidence type="ECO:0000256" key="1">
    <source>
        <dbReference type="ARBA" id="ARBA00023125"/>
    </source>
</evidence>
<dbReference type="PRINTS" id="PR00455">
    <property type="entry name" value="HTHTETR"/>
</dbReference>
<dbReference type="InterPro" id="IPR036271">
    <property type="entry name" value="Tet_transcr_reg_TetR-rel_C_sf"/>
</dbReference>
<dbReference type="PANTHER" id="PTHR30328:SF54">
    <property type="entry name" value="HTH-TYPE TRANSCRIPTIONAL REPRESSOR SCO4008"/>
    <property type="match status" value="1"/>
</dbReference>
<evidence type="ECO:0000313" key="4">
    <source>
        <dbReference type="EMBL" id="TFE31854.1"/>
    </source>
</evidence>
<dbReference type="RefSeq" id="WP_135150419.1">
    <property type="nucleotide sequence ID" value="NZ_SOMN01000001.1"/>
</dbReference>
<dbReference type="Gene3D" id="1.10.10.60">
    <property type="entry name" value="Homeodomain-like"/>
    <property type="match status" value="1"/>
</dbReference>
<feature type="domain" description="HTH tetR-type" evidence="3">
    <location>
        <begin position="14"/>
        <end position="74"/>
    </location>
</feature>
<protein>
    <submittedName>
        <fullName evidence="4">TetR/AcrR family transcriptional regulator</fullName>
    </submittedName>
</protein>
<dbReference type="PANTHER" id="PTHR30328">
    <property type="entry name" value="TRANSCRIPTIONAL REPRESSOR"/>
    <property type="match status" value="1"/>
</dbReference>
<dbReference type="InterPro" id="IPR009057">
    <property type="entry name" value="Homeodomain-like_sf"/>
</dbReference>
<organism evidence="4 5">
    <name type="scientific">Cohnella luojiensis</name>
    <dbReference type="NCBI Taxonomy" id="652876"/>
    <lineage>
        <taxon>Bacteria</taxon>
        <taxon>Bacillati</taxon>
        <taxon>Bacillota</taxon>
        <taxon>Bacilli</taxon>
        <taxon>Bacillales</taxon>
        <taxon>Paenibacillaceae</taxon>
        <taxon>Cohnella</taxon>
    </lineage>
</organism>
<dbReference type="AlphaFoldDB" id="A0A4Y8M8H1"/>
<sequence>MSPRKEEQNKQIREERREQLLRTALKVFAKKGLSATKINDIATEAGSSYGLVYHYLGTKEEIFTKLVEMALEGSVKVVEMAARQDVSPYEQLKWLTETILKGLADHGAYYYLIIIQAFTSEAVPVEVKRMVSCTSPTAMESLIPIIKAGQQAGQIIQENPVMLAVAYFAMIQGIAMHQVQNRTIQPILHTDLLLRMFRA</sequence>
<dbReference type="SUPFAM" id="SSF46689">
    <property type="entry name" value="Homeodomain-like"/>
    <property type="match status" value="1"/>
</dbReference>
<accession>A0A4Y8M8H1</accession>
<evidence type="ECO:0000259" key="3">
    <source>
        <dbReference type="PROSITE" id="PS50977"/>
    </source>
</evidence>
<name>A0A4Y8M8H1_9BACL</name>
<dbReference type="InterPro" id="IPR001647">
    <property type="entry name" value="HTH_TetR"/>
</dbReference>
<feature type="DNA-binding region" description="H-T-H motif" evidence="2">
    <location>
        <begin position="37"/>
        <end position="56"/>
    </location>
</feature>
<dbReference type="Pfam" id="PF00440">
    <property type="entry name" value="TetR_N"/>
    <property type="match status" value="1"/>
</dbReference>
<keyword evidence="5" id="KW-1185">Reference proteome</keyword>
<evidence type="ECO:0000256" key="2">
    <source>
        <dbReference type="PROSITE-ProRule" id="PRU00335"/>
    </source>
</evidence>
<reference evidence="4 5" key="1">
    <citation type="submission" date="2019-03" db="EMBL/GenBank/DDBJ databases">
        <title>Cohnella endophytica sp. nov., a novel endophytic bacterium isolated from bark of Sonneratia apetala.</title>
        <authorList>
            <person name="Tuo L."/>
        </authorList>
    </citation>
    <scope>NUCLEOTIDE SEQUENCE [LARGE SCALE GENOMIC DNA]</scope>
    <source>
        <strain evidence="4 5">CCTCC AB 208254</strain>
    </source>
</reference>
<proteinExistence type="predicted"/>
<dbReference type="Proteomes" id="UP000297900">
    <property type="component" value="Unassembled WGS sequence"/>
</dbReference>
<dbReference type="InterPro" id="IPR050109">
    <property type="entry name" value="HTH-type_TetR-like_transc_reg"/>
</dbReference>
<dbReference type="GO" id="GO:0003677">
    <property type="term" value="F:DNA binding"/>
    <property type="evidence" value="ECO:0007669"/>
    <property type="project" value="UniProtKB-UniRule"/>
</dbReference>
<dbReference type="PROSITE" id="PS50977">
    <property type="entry name" value="HTH_TETR_2"/>
    <property type="match status" value="1"/>
</dbReference>
<dbReference type="GO" id="GO:0006355">
    <property type="term" value="P:regulation of DNA-templated transcription"/>
    <property type="evidence" value="ECO:0007669"/>
    <property type="project" value="UniProtKB-ARBA"/>
</dbReference>
<comment type="caution">
    <text evidence="4">The sequence shown here is derived from an EMBL/GenBank/DDBJ whole genome shotgun (WGS) entry which is preliminary data.</text>
</comment>
<dbReference type="EMBL" id="SOMN01000001">
    <property type="protein sequence ID" value="TFE31854.1"/>
    <property type="molecule type" value="Genomic_DNA"/>
</dbReference>
<dbReference type="SUPFAM" id="SSF48498">
    <property type="entry name" value="Tetracyclin repressor-like, C-terminal domain"/>
    <property type="match status" value="1"/>
</dbReference>
<dbReference type="OrthoDB" id="2373640at2"/>
<evidence type="ECO:0000313" key="5">
    <source>
        <dbReference type="Proteomes" id="UP000297900"/>
    </source>
</evidence>
<dbReference type="Gene3D" id="1.10.357.10">
    <property type="entry name" value="Tetracycline Repressor, domain 2"/>
    <property type="match status" value="1"/>
</dbReference>
<gene>
    <name evidence="4" type="ORF">E2980_01960</name>
</gene>
<keyword evidence="1 2" id="KW-0238">DNA-binding</keyword>